<sequence length="281" mass="31600">MKKALLFVLVAMLTMTFQAQVKTPAPSTAQKIEQKVGLTDVTLEYSRPSMKGREIFGGLVPYDKMWRTGANANTKITFSDDVMIGDKAVKAGTYAIFTKPMKNNWEVYFYSDSNNWGTPQKWDESKVAAKTTVPVYPLPMDIETYTMSFDDISNDSANLGLMWEKVYVGVPIKFHTDKMVSASIEQVMAGPSANDYYAAAVYYLEADKDMNKAKMWIDKAIEMREQPAFWYHRQQSLIYAKSGDKKGAINAAKTSLKLAKEASNADYIALNEKSLKEWGAM</sequence>
<name>A0ABU2YA57_9FLAO</name>
<dbReference type="RefSeq" id="WP_311332021.1">
    <property type="nucleotide sequence ID" value="NZ_JAVRHZ010000001.1"/>
</dbReference>
<evidence type="ECO:0000313" key="2">
    <source>
        <dbReference type="EMBL" id="MDT0555069.1"/>
    </source>
</evidence>
<accession>A0ABU2YA57</accession>
<keyword evidence="3" id="KW-1185">Reference proteome</keyword>
<dbReference type="InterPro" id="IPR021314">
    <property type="entry name" value="DUF2911"/>
</dbReference>
<evidence type="ECO:0000313" key="3">
    <source>
        <dbReference type="Proteomes" id="UP001254488"/>
    </source>
</evidence>
<dbReference type="Proteomes" id="UP001254488">
    <property type="component" value="Unassembled WGS sequence"/>
</dbReference>
<feature type="chain" id="PRO_5046353678" evidence="1">
    <location>
        <begin position="20"/>
        <end position="281"/>
    </location>
</feature>
<keyword evidence="1" id="KW-0732">Signal</keyword>
<gene>
    <name evidence="2" type="ORF">RM538_03575</name>
</gene>
<dbReference type="EMBL" id="JAVRHZ010000001">
    <property type="protein sequence ID" value="MDT0555069.1"/>
    <property type="molecule type" value="Genomic_DNA"/>
</dbReference>
<feature type="signal peptide" evidence="1">
    <location>
        <begin position="1"/>
        <end position="19"/>
    </location>
</feature>
<comment type="caution">
    <text evidence="2">The sequence shown here is derived from an EMBL/GenBank/DDBJ whole genome shotgun (WGS) entry which is preliminary data.</text>
</comment>
<protein>
    <submittedName>
        <fullName evidence="2">DUF2911 domain-containing protein</fullName>
    </submittedName>
</protein>
<reference evidence="2 3" key="1">
    <citation type="submission" date="2023-09" db="EMBL/GenBank/DDBJ databases">
        <authorList>
            <person name="Rey-Velasco X."/>
        </authorList>
    </citation>
    <scope>NUCLEOTIDE SEQUENCE [LARGE SCALE GENOMIC DNA]</scope>
    <source>
        <strain evidence="2 3">W242</strain>
    </source>
</reference>
<organism evidence="2 3">
    <name type="scientific">Patiriisocius hiemis</name>
    <dbReference type="NCBI Taxonomy" id="3075604"/>
    <lineage>
        <taxon>Bacteria</taxon>
        <taxon>Pseudomonadati</taxon>
        <taxon>Bacteroidota</taxon>
        <taxon>Flavobacteriia</taxon>
        <taxon>Flavobacteriales</taxon>
        <taxon>Flavobacteriaceae</taxon>
        <taxon>Patiriisocius</taxon>
    </lineage>
</organism>
<evidence type="ECO:0000256" key="1">
    <source>
        <dbReference type="SAM" id="SignalP"/>
    </source>
</evidence>
<proteinExistence type="predicted"/>
<dbReference type="Pfam" id="PF11138">
    <property type="entry name" value="DUF2911"/>
    <property type="match status" value="1"/>
</dbReference>